<dbReference type="OrthoDB" id="9148571at2"/>
<accession>A0A1W2CVA4</accession>
<dbReference type="Proteomes" id="UP000192756">
    <property type="component" value="Unassembled WGS sequence"/>
</dbReference>
<sequence>MAQHKKTPVFNALLIPGDLVNGKQQLSIALELNQAHPVLNRTEGDTVTENDINSWKIDVLSLPELAKSLLDRGTGHLPPLSLTSQNIKIYPVLGQLNELNSAKELWADFLGFETSGGKTEPRKKTKKAGLLPDQEKMFIPSLSAQPKLAIQPHVVVQNVIGTQAVRTNLNTIEQVIEHLKEHPMIRACADTALDQNIAKGIAQAYEANLELNNSRNNEINEIVALYEIEPHKDLSAAQKKMVNSEAFRTVQKIADSYLRSKLLTNEPGYIQEAVNKLNAILPIRKYLGTMLNFEYSAPVPAAVLELKLAGHQDFEELINFDFATKVTLDLKRNALVPLAVAGYDTYYKYSMPLLQGKARIISFEAEGVQRNLKEATQNVAADGTLKRISIDEQEYKHYQLNSKAVLKGKSSDLFAYQDFQIRTEQLNKAALKLQNRIANIQTKGHEVFVNDAGWLAYDPNKGLADGRKELYEHDLTGGFIVYVRVLDGGNVVTDWTSINRLYEWFGKTGKGKERFVATDLAINTDALINSLESAADGTTALNGVNNGFMYNWDGTILSTRNPMRHYERAYEKEAEGIVARMRESEEQEKHISAELLALVKATKGILRQDWFPFNQQLKPARYMLKRRFIFNSDKLGPAAKLKFSDSKVYQYIMMAQYFNGKSHMTQQEIRQLSATENLDKFIVEEKFQRHDHIRPLIVSLDEDIYFKQTKNIKPGFWGESNVDMVIRDGNIASNDVCVRYILPPPIPTFQTYLWYDFTGTDKFSKSRLLNKDERLRHFRKSQCELKSEDDFVKSKGCKQKCAGYCHGKEQPAVYDDELLYLSDPVVTGFIVKFFYDEACLISASDVYDDVVCPFGKGDYPQLKPWKIVLKSGKSEQNKIESFEHSQVLEVSVPKGRKLFAECYPVYNSKMAYFAPALLNVSSLAPRGKDPEHTFNPLYSSAVRLSFTHAVQKPLFDPVIQHVEVSRYRDGSRNSTPGKITAKLNLKFEQLNIWNGVPLPETQPTGELELFMLWNDYSLHQQGPQKSIADKKKPKLPEGGYVYIGKIRFEKPVHNGQSYLKNLKPAESGYEHAISSYFGMVEFESGPSFDLVYHSPSVFKVRNTSKFISCFEPSNAVSDEGIHKNNFSRWSAEFGATEEQHFEKLRYEQLPDQQIARSNYLFNNSKPQVPVVEKIVSLIKRDDYEDGTQTDFSERIRIYYHPSPNGKDFRLGILINEPQSVYPKYLNDYISKAGRDAVMDNPDDGLELVNFQLARKNFNIGTGPFEKEYMRNFKPQYDSDLETISSGLIGLVSYIPLYDAEQDLWYIDVELNLNNTSGMQLHSPFVQLGLVNYQPFSANYGLLQATANENERFDEDYRLSVPIKSDFFAIRPDRKFKNPFVLFKKPKVNKFFISGAVSSLYFKKKELKSEFLLCVQKSGTGDTWEVVKSELSNKEYRLNNVLVNEQNTLVEMRYHLLLKDLQPAIRDYTDSMFECGFQLNFDRILFGHHRIVIYELECHNDLTLPVVLEKTKLHDPQNIDGLRIINNYIFYK</sequence>
<dbReference type="STRING" id="151894.SAMN04488524_3285"/>
<proteinExistence type="predicted"/>
<feature type="coiled-coil region" evidence="1">
    <location>
        <begin position="416"/>
        <end position="443"/>
    </location>
</feature>
<dbReference type="RefSeq" id="WP_084240074.1">
    <property type="nucleotide sequence ID" value="NZ_FWXT01000002.1"/>
</dbReference>
<organism evidence="2 3">
    <name type="scientific">Pedobacter africanus</name>
    <dbReference type="NCBI Taxonomy" id="151894"/>
    <lineage>
        <taxon>Bacteria</taxon>
        <taxon>Pseudomonadati</taxon>
        <taxon>Bacteroidota</taxon>
        <taxon>Sphingobacteriia</taxon>
        <taxon>Sphingobacteriales</taxon>
        <taxon>Sphingobacteriaceae</taxon>
        <taxon>Pedobacter</taxon>
    </lineage>
</organism>
<keyword evidence="1" id="KW-0175">Coiled coil</keyword>
<protein>
    <submittedName>
        <fullName evidence="2">Uncharacterized protein</fullName>
    </submittedName>
</protein>
<evidence type="ECO:0000256" key="1">
    <source>
        <dbReference type="SAM" id="Coils"/>
    </source>
</evidence>
<evidence type="ECO:0000313" key="3">
    <source>
        <dbReference type="Proteomes" id="UP000192756"/>
    </source>
</evidence>
<evidence type="ECO:0000313" key="2">
    <source>
        <dbReference type="EMBL" id="SMC89155.1"/>
    </source>
</evidence>
<gene>
    <name evidence="2" type="ORF">SAMN04488524_3285</name>
</gene>
<reference evidence="3" key="1">
    <citation type="submission" date="2017-04" db="EMBL/GenBank/DDBJ databases">
        <authorList>
            <person name="Varghese N."/>
            <person name="Submissions S."/>
        </authorList>
    </citation>
    <scope>NUCLEOTIDE SEQUENCE [LARGE SCALE GENOMIC DNA]</scope>
    <source>
        <strain evidence="3">DSM 12126</strain>
    </source>
</reference>
<name>A0A1W2CVA4_9SPHI</name>
<dbReference type="EMBL" id="FWXT01000002">
    <property type="protein sequence ID" value="SMC89155.1"/>
    <property type="molecule type" value="Genomic_DNA"/>
</dbReference>
<keyword evidence="3" id="KW-1185">Reference proteome</keyword>